<evidence type="ECO:0000313" key="1">
    <source>
        <dbReference type="EMBL" id="WMV49788.1"/>
    </source>
</evidence>
<accession>A0AAF0ZU15</accession>
<organism evidence="1 2">
    <name type="scientific">Solanum verrucosum</name>
    <dbReference type="NCBI Taxonomy" id="315347"/>
    <lineage>
        <taxon>Eukaryota</taxon>
        <taxon>Viridiplantae</taxon>
        <taxon>Streptophyta</taxon>
        <taxon>Embryophyta</taxon>
        <taxon>Tracheophyta</taxon>
        <taxon>Spermatophyta</taxon>
        <taxon>Magnoliopsida</taxon>
        <taxon>eudicotyledons</taxon>
        <taxon>Gunneridae</taxon>
        <taxon>Pentapetalae</taxon>
        <taxon>asterids</taxon>
        <taxon>lamiids</taxon>
        <taxon>Solanales</taxon>
        <taxon>Solanaceae</taxon>
        <taxon>Solanoideae</taxon>
        <taxon>Solaneae</taxon>
        <taxon>Solanum</taxon>
    </lineage>
</organism>
<protein>
    <submittedName>
        <fullName evidence="1">Uncharacterized protein</fullName>
    </submittedName>
</protein>
<dbReference type="PANTHER" id="PTHR11439:SF517">
    <property type="entry name" value="CYSTEINE-RICH RLK (RECEPTOR-LIKE PROTEIN KINASE) 8"/>
    <property type="match status" value="1"/>
</dbReference>
<sequence>MMGLGDISWSSRKQSIVTLSTTEAKFVGAAACVGQAIWMRKVLEEIHFKQNGSTTIYCDSSSAIRLSKNVIQHGRSKHIDVKFHFLRDLTKDGVIDLIFCRSDNQLADVFTKSLKLASFLKFRKLLGVCTSETNS</sequence>
<dbReference type="Proteomes" id="UP001234989">
    <property type="component" value="Chromosome 10"/>
</dbReference>
<dbReference type="PANTHER" id="PTHR11439">
    <property type="entry name" value="GAG-POL-RELATED RETROTRANSPOSON"/>
    <property type="match status" value="1"/>
</dbReference>
<reference evidence="1" key="1">
    <citation type="submission" date="2023-08" db="EMBL/GenBank/DDBJ databases">
        <title>A de novo genome assembly of Solanum verrucosum Schlechtendal, a Mexican diploid species geographically isolated from the other diploid A-genome species in potato relatives.</title>
        <authorList>
            <person name="Hosaka K."/>
        </authorList>
    </citation>
    <scope>NUCLEOTIDE SEQUENCE</scope>
    <source>
        <tissue evidence="1">Young leaves</tissue>
    </source>
</reference>
<dbReference type="EMBL" id="CP133621">
    <property type="protein sequence ID" value="WMV49788.1"/>
    <property type="molecule type" value="Genomic_DNA"/>
</dbReference>
<evidence type="ECO:0000313" key="2">
    <source>
        <dbReference type="Proteomes" id="UP001234989"/>
    </source>
</evidence>
<name>A0AAF0ZU15_SOLVR</name>
<gene>
    <name evidence="1" type="ORF">MTR67_043173</name>
</gene>
<proteinExistence type="predicted"/>
<dbReference type="AlphaFoldDB" id="A0AAF0ZU15"/>
<dbReference type="CDD" id="cd09272">
    <property type="entry name" value="RNase_HI_RT_Ty1"/>
    <property type="match status" value="1"/>
</dbReference>
<keyword evidence="2" id="KW-1185">Reference proteome</keyword>